<evidence type="ECO:0008006" key="2">
    <source>
        <dbReference type="Google" id="ProtNLM"/>
    </source>
</evidence>
<evidence type="ECO:0000313" key="1">
    <source>
        <dbReference type="EMBL" id="CAE0560609.1"/>
    </source>
</evidence>
<sequence length="150" mass="16604">MGGGIEQLMVGGSKPLFAGRAPAGLYMHNESIGGEAHRSRWNVRSVDIVRWIEHNVRPEDFFVLKMDVEGFEHKLVPSMLEANLTGLIDVFVWECHYGFPGSKCRSLFARAASVPGFLPAAVYTESLSRGHYEKKLSQQGQRLSGGARRG</sequence>
<reference evidence="1" key="1">
    <citation type="submission" date="2021-01" db="EMBL/GenBank/DDBJ databases">
        <authorList>
            <person name="Corre E."/>
            <person name="Pelletier E."/>
            <person name="Niang G."/>
            <person name="Scheremetjew M."/>
            <person name="Finn R."/>
            <person name="Kale V."/>
            <person name="Holt S."/>
            <person name="Cochrane G."/>
            <person name="Meng A."/>
            <person name="Brown T."/>
            <person name="Cohen L."/>
        </authorList>
    </citation>
    <scope>NUCLEOTIDE SEQUENCE</scope>
    <source>
        <strain evidence="1">379</strain>
    </source>
</reference>
<dbReference type="AlphaFoldDB" id="A0A7S3WIZ2"/>
<dbReference type="PANTHER" id="PTHR44843">
    <property type="entry name" value="METHYLTRANSFERASE"/>
    <property type="match status" value="1"/>
</dbReference>
<dbReference type="PANTHER" id="PTHR44843:SF14">
    <property type="entry name" value="METHYLTRANSFERASE TYPE 11 DOMAIN-CONTAINING PROTEIN"/>
    <property type="match status" value="1"/>
</dbReference>
<dbReference type="EMBL" id="HBIR01031333">
    <property type="protein sequence ID" value="CAE0560609.1"/>
    <property type="molecule type" value="Transcribed_RNA"/>
</dbReference>
<protein>
    <recommendedName>
        <fullName evidence="2">Methyltransferase FkbM domain-containing protein</fullName>
    </recommendedName>
</protein>
<organism evidence="1">
    <name type="scientific">Emiliania huxleyi</name>
    <name type="common">Coccolithophore</name>
    <name type="synonym">Pontosphaera huxleyi</name>
    <dbReference type="NCBI Taxonomy" id="2903"/>
    <lineage>
        <taxon>Eukaryota</taxon>
        <taxon>Haptista</taxon>
        <taxon>Haptophyta</taxon>
        <taxon>Prymnesiophyceae</taxon>
        <taxon>Isochrysidales</taxon>
        <taxon>Noelaerhabdaceae</taxon>
        <taxon>Emiliania</taxon>
    </lineage>
</organism>
<proteinExistence type="predicted"/>
<gene>
    <name evidence="1" type="ORF">EHUX00137_LOCUS24283</name>
</gene>
<name>A0A7S3WIZ2_EMIHU</name>
<accession>A0A7S3WIZ2</accession>